<dbReference type="AlphaFoldDB" id="A0A561E903"/>
<gene>
    <name evidence="2" type="ORF">BKA23_0846</name>
</gene>
<accession>A0A561E903</accession>
<dbReference type="EMBL" id="VIVQ01000001">
    <property type="protein sequence ID" value="TWE12050.1"/>
    <property type="molecule type" value="Genomic_DNA"/>
</dbReference>
<evidence type="ECO:0000313" key="2">
    <source>
        <dbReference type="EMBL" id="TWE12050.1"/>
    </source>
</evidence>
<sequence length="431" mass="46658">MALTGRLVALAALGCVVVLVHPAVTTVLWWALALGILVVVDLASAPATHTLALHRQPVTQVRMGDSTESVLFIVNSGSRTFRGAVRDTWQPSAGASGGPLAAHLPPGERTRLVQQLTPTRRGDRLAVSVTLRSRGILGLALRQRSVVVPGAVRCLPAFDSRRHLPSRLARLRQLDGRSAVRTRGQGTEFDSLRDYVDGDDVRSIDWRATARRRDPVVRTWQPERDRRLVLLLDTSRTSAGRIFDMPRLDSGLDAALLLSALAAHAGDRVTFLAGARRVSTRVDGMSDRAALLQALVTAMAPLEPALVEANWRALLSGVTATVRQRALVVLITPLEPAAIEEGLLPLLPSFAGRHRVVIASVADPSVREMTTRRDDAQQVYAAAAAERTISLRVRTKVGLERAGVTVLDEPPDVLPVALADHYLMLKRQGLL</sequence>
<reference evidence="2 3" key="1">
    <citation type="submission" date="2019-06" db="EMBL/GenBank/DDBJ databases">
        <title>Sequencing the genomes of 1000 actinobacteria strains.</title>
        <authorList>
            <person name="Klenk H.-P."/>
        </authorList>
    </citation>
    <scope>NUCLEOTIDE SEQUENCE [LARGE SCALE GENOMIC DNA]</scope>
    <source>
        <strain evidence="2 3">DSM 19560</strain>
    </source>
</reference>
<dbReference type="Proteomes" id="UP000318297">
    <property type="component" value="Unassembled WGS sequence"/>
</dbReference>
<evidence type="ECO:0000259" key="1">
    <source>
        <dbReference type="Pfam" id="PF01882"/>
    </source>
</evidence>
<protein>
    <submittedName>
        <fullName evidence="2">Uncharacterized protein (DUF58 family)</fullName>
    </submittedName>
</protein>
<dbReference type="PANTHER" id="PTHR33608:SF3">
    <property type="entry name" value="SLR2013 PROTEIN"/>
    <property type="match status" value="1"/>
</dbReference>
<organism evidence="2 3">
    <name type="scientific">Rudaeicoccus suwonensis</name>
    <dbReference type="NCBI Taxonomy" id="657409"/>
    <lineage>
        <taxon>Bacteria</taxon>
        <taxon>Bacillati</taxon>
        <taxon>Actinomycetota</taxon>
        <taxon>Actinomycetes</taxon>
        <taxon>Micrococcales</taxon>
        <taxon>Dermacoccaceae</taxon>
        <taxon>Rudaeicoccus</taxon>
    </lineage>
</organism>
<name>A0A561E903_9MICO</name>
<comment type="caution">
    <text evidence="2">The sequence shown here is derived from an EMBL/GenBank/DDBJ whole genome shotgun (WGS) entry which is preliminary data.</text>
</comment>
<evidence type="ECO:0000313" key="3">
    <source>
        <dbReference type="Proteomes" id="UP000318297"/>
    </source>
</evidence>
<dbReference type="PANTHER" id="PTHR33608">
    <property type="entry name" value="BLL2464 PROTEIN"/>
    <property type="match status" value="1"/>
</dbReference>
<dbReference type="OrthoDB" id="845740at2"/>
<dbReference type="RefSeq" id="WP_145225754.1">
    <property type="nucleotide sequence ID" value="NZ_VIVQ01000001.1"/>
</dbReference>
<dbReference type="Pfam" id="PF01882">
    <property type="entry name" value="DUF58"/>
    <property type="match status" value="1"/>
</dbReference>
<proteinExistence type="predicted"/>
<feature type="domain" description="DUF58" evidence="1">
    <location>
        <begin position="192"/>
        <end position="369"/>
    </location>
</feature>
<keyword evidence="3" id="KW-1185">Reference proteome</keyword>
<dbReference type="InterPro" id="IPR002881">
    <property type="entry name" value="DUF58"/>
</dbReference>